<dbReference type="STRING" id="86666.SAMN04490247_0203"/>
<keyword evidence="2" id="KW-1185">Reference proteome</keyword>
<accession>A0A1G8PUK2</accession>
<gene>
    <name evidence="1" type="ORF">SAMN04490247_0203</name>
</gene>
<protein>
    <submittedName>
        <fullName evidence="1">Stage III sporulation protein AB</fullName>
    </submittedName>
</protein>
<name>A0A1G8PUK2_9BACI</name>
<dbReference type="PIRSF" id="PIRSF021435">
    <property type="entry name" value="SpoIIIAB"/>
    <property type="match status" value="1"/>
</dbReference>
<organism evidence="1 2">
    <name type="scientific">Salimicrobium halophilum</name>
    <dbReference type="NCBI Taxonomy" id="86666"/>
    <lineage>
        <taxon>Bacteria</taxon>
        <taxon>Bacillati</taxon>
        <taxon>Bacillota</taxon>
        <taxon>Bacilli</taxon>
        <taxon>Bacillales</taxon>
        <taxon>Bacillaceae</taxon>
        <taxon>Salimicrobium</taxon>
    </lineage>
</organism>
<evidence type="ECO:0000313" key="1">
    <source>
        <dbReference type="EMBL" id="SDI96038.1"/>
    </source>
</evidence>
<dbReference type="OrthoDB" id="1957909at2"/>
<dbReference type="RefSeq" id="WP_093190961.1">
    <property type="nucleotide sequence ID" value="NZ_FNEV01000001.1"/>
</dbReference>
<dbReference type="Proteomes" id="UP000199225">
    <property type="component" value="Unassembled WGS sequence"/>
</dbReference>
<sequence>MMSSIGSLLILSVTTFFGFGIANNYEKRPKYLREWKYVLSVMETEIIHGHSSIEHVCAKISTQKIRLSSFFASIKETLLGERNFSLVWEKALSTHETSFYLQEEDLEILKQLGQVLGKYSIREHQKHFSLTQHHLEEQYQQAVKETEQYRKMARGLGVLSGCLIVLLLI</sequence>
<dbReference type="EMBL" id="FNEV01000001">
    <property type="protein sequence ID" value="SDI96038.1"/>
    <property type="molecule type" value="Genomic_DNA"/>
</dbReference>
<dbReference type="Pfam" id="PF09548">
    <property type="entry name" value="Spore_III_AB"/>
    <property type="match status" value="1"/>
</dbReference>
<reference evidence="2" key="1">
    <citation type="submission" date="2016-10" db="EMBL/GenBank/DDBJ databases">
        <authorList>
            <person name="Varghese N."/>
            <person name="Submissions S."/>
        </authorList>
    </citation>
    <scope>NUCLEOTIDE SEQUENCE [LARGE SCALE GENOMIC DNA]</scope>
    <source>
        <strain evidence="2">DSM 4771</strain>
    </source>
</reference>
<evidence type="ECO:0000313" key="2">
    <source>
        <dbReference type="Proteomes" id="UP000199225"/>
    </source>
</evidence>
<proteinExistence type="predicted"/>
<dbReference type="AlphaFoldDB" id="A0A1G8PUK2"/>
<dbReference type="InterPro" id="IPR014198">
    <property type="entry name" value="Spore_III_AB"/>
</dbReference>